<feature type="compositionally biased region" description="Polar residues" evidence="1">
    <location>
        <begin position="1169"/>
        <end position="1188"/>
    </location>
</feature>
<organism evidence="2 3">
    <name type="scientific">Rhodotorula mucilaginosa</name>
    <name type="common">Yeast</name>
    <name type="synonym">Rhodotorula rubra</name>
    <dbReference type="NCBI Taxonomy" id="5537"/>
    <lineage>
        <taxon>Eukaryota</taxon>
        <taxon>Fungi</taxon>
        <taxon>Dikarya</taxon>
        <taxon>Basidiomycota</taxon>
        <taxon>Pucciniomycotina</taxon>
        <taxon>Microbotryomycetes</taxon>
        <taxon>Sporidiobolales</taxon>
        <taxon>Sporidiobolaceae</taxon>
        <taxon>Rhodotorula</taxon>
    </lineage>
</organism>
<feature type="region of interest" description="Disordered" evidence="1">
    <location>
        <begin position="1295"/>
        <end position="1422"/>
    </location>
</feature>
<feature type="compositionally biased region" description="Low complexity" evidence="1">
    <location>
        <begin position="484"/>
        <end position="497"/>
    </location>
</feature>
<feature type="region of interest" description="Disordered" evidence="1">
    <location>
        <begin position="102"/>
        <end position="176"/>
    </location>
</feature>
<feature type="region of interest" description="Disordered" evidence="1">
    <location>
        <begin position="716"/>
        <end position="965"/>
    </location>
</feature>
<dbReference type="Proteomes" id="UP000777482">
    <property type="component" value="Unassembled WGS sequence"/>
</dbReference>
<feature type="compositionally biased region" description="Polar residues" evidence="1">
    <location>
        <begin position="227"/>
        <end position="265"/>
    </location>
</feature>
<evidence type="ECO:0000256" key="1">
    <source>
        <dbReference type="SAM" id="MobiDB-lite"/>
    </source>
</evidence>
<feature type="compositionally biased region" description="Basic and acidic residues" evidence="1">
    <location>
        <begin position="1341"/>
        <end position="1354"/>
    </location>
</feature>
<evidence type="ECO:0000313" key="2">
    <source>
        <dbReference type="EMBL" id="KAG0656941.1"/>
    </source>
</evidence>
<feature type="compositionally biased region" description="Basic and acidic residues" evidence="1">
    <location>
        <begin position="591"/>
        <end position="601"/>
    </location>
</feature>
<feature type="compositionally biased region" description="Basic and acidic residues" evidence="1">
    <location>
        <begin position="1315"/>
        <end position="1328"/>
    </location>
</feature>
<feature type="compositionally biased region" description="Low complexity" evidence="1">
    <location>
        <begin position="1083"/>
        <end position="1101"/>
    </location>
</feature>
<feature type="compositionally biased region" description="Basic and acidic residues" evidence="1">
    <location>
        <begin position="338"/>
        <end position="347"/>
    </location>
</feature>
<comment type="caution">
    <text evidence="2">The sequence shown here is derived from an EMBL/GenBank/DDBJ whole genome shotgun (WGS) entry which is preliminary data.</text>
</comment>
<feature type="compositionally biased region" description="Low complexity" evidence="1">
    <location>
        <begin position="124"/>
        <end position="164"/>
    </location>
</feature>
<feature type="compositionally biased region" description="Polar residues" evidence="1">
    <location>
        <begin position="1412"/>
        <end position="1422"/>
    </location>
</feature>
<feature type="compositionally biased region" description="Polar residues" evidence="1">
    <location>
        <begin position="771"/>
        <end position="782"/>
    </location>
</feature>
<feature type="compositionally biased region" description="Low complexity" evidence="1">
    <location>
        <begin position="1329"/>
        <end position="1340"/>
    </location>
</feature>
<feature type="compositionally biased region" description="Polar residues" evidence="1">
    <location>
        <begin position="812"/>
        <end position="831"/>
    </location>
</feature>
<evidence type="ECO:0000313" key="3">
    <source>
        <dbReference type="Proteomes" id="UP000777482"/>
    </source>
</evidence>
<feature type="compositionally biased region" description="Low complexity" evidence="1">
    <location>
        <begin position="1295"/>
        <end position="1307"/>
    </location>
</feature>
<feature type="compositionally biased region" description="Polar residues" evidence="1">
    <location>
        <begin position="1364"/>
        <end position="1379"/>
    </location>
</feature>
<name>A0A9P6VXY0_RHOMI</name>
<feature type="compositionally biased region" description="Polar residues" evidence="1">
    <location>
        <begin position="1209"/>
        <end position="1220"/>
    </location>
</feature>
<feature type="compositionally biased region" description="Basic and acidic residues" evidence="1">
    <location>
        <begin position="378"/>
        <end position="392"/>
    </location>
</feature>
<feature type="compositionally biased region" description="Low complexity" evidence="1">
    <location>
        <begin position="557"/>
        <end position="576"/>
    </location>
</feature>
<keyword evidence="3" id="KW-1185">Reference proteome</keyword>
<feature type="compositionally biased region" description="Basic and acidic residues" evidence="1">
    <location>
        <begin position="211"/>
        <end position="224"/>
    </location>
</feature>
<feature type="compositionally biased region" description="Low complexity" evidence="1">
    <location>
        <begin position="1118"/>
        <end position="1141"/>
    </location>
</feature>
<accession>A0A9P6VXY0</accession>
<feature type="compositionally biased region" description="Low complexity" evidence="1">
    <location>
        <begin position="1240"/>
        <end position="1251"/>
    </location>
</feature>
<sequence>MRRFSLLRGQDGQLVDLQTIQNHLAIQRQTGRLTAYEVDAVLEQYKLQTGIESTASSPSLPKRKRIDWSLVEDEAAFLDSLSQAPSSSSTSFVTVNDETQSSLASSMTRSRVPAPPVPSDLGHSATLLPSLGSSGLDSSSPPTSARSVPLSRESSSSGGASSTSQGYPYRVKRGTNGLFGGRALDARELKMLRSTSGHSLEASPRSTEGPVGDRVEGNKVELDRVPATQSSPDPGATTTALSPTASMKSSEPYPQTSFTDSSAPSTPARDGDDEEPSTSASHPAGASTAVLADSPTTPLSANQLRRISTALEAIEVQLAKTFTRMSWAAELDEDEEDVGRRDSLRAAEEEEEEEEEEGVEAQAVDHLAQAEKAAIDAAEERSPAFDGRRSPDLDAMSPSNVPDSPGDEITTSTGDDYHQLFDMSRASDDTVPPSPISPITDSDLRGVGTFEAAAAPRSEFEAMTDLAAVAASEVEELDPSWNQTAAGATTSSSDAPAVSAFSSERIPFGEVSPETEGNSAGAAVGGSTQDGGGDALASTPDNEDEAGTDHVVPLSDSQQPQAFARRAPSARASLARESFASFRSTGSSFHPVDDARLHSDEDFGLPITASQNSALPSEIDAFSSRLPSPSGSGNAEPRPQRISALAIDTSALAARPASLSFDRRPTEELLQVLAAATKRLSASGAADKDLYLTHEDVLAIQARLVRNAAAQKAAPIEANVEEDGTAEDRPVPIADGSDESPTESARPQEEASEDEAVERLAGLGLDDFASTDFTQPSPQQANARVFAAGTAESSPGSSAGKPSPVSYLRSPASVSMAAQNSQRTYDSNVTFSSAPSGATTSPSDAFEYSSLVTSRTDLPEHGTPPSVLAATSGTAPTETDGVESSDAPNAFASADDPSRSGETLPASEMQGVEVELEAPTRDSATVERPAMPSVEPSTVESSTAADSPQRVPRRTPAPDRSGATSILVRDVRNQATLATNALKQHETGASPPRLLRKKSVRKQSISSPQLVSGPINIPAVPIASPKIIAEARSAFANAATEDSPSALRRTRSVSDSKSKAIGSRFKRLLSKREGGNRPDADADTAAGTTRSSSKPARPSRAGADPITPPNQSTARFGSPQQSSPQTPSTIMSSPGGSTPRSSPRKKPVPSNVFPSKRSSLSQSHPSSPETARNGDTSHARNQSFSQAFATLPENPASGVASDAAPEAVNDQQYLEQSVSFTRVEPLSPRRTESGQDSTRTRSPTSPSTFRSGTDRSARFSRDSVESMLRFRQAAEGLGLDPDKVQELVSSAYAGSSSHAYSGSISSSNDGNATLENHDDSWGRYREASHGSNATAAAQANDRAREAHAHLRDAVSDDSAPAEPSTGSSFGQQRHFSSLSRFADTGFAPPSMLAVPDRSGTLDSLAGPRSPGVESTTSRQSSSGYASSFLDYYAHEEGETDNEGPFNLSTGSTFDPRGDASIRFSLADSADAQPASARVSGAPSGEVVWQVLDDLRTNRFSIASQGSSLGFGSRDSSNGADDPALVDQLAPVATLLRHRDRKRSSASMSSEWDRGRYPSIYLREEQALIELAQQGGIAVDESGRFLVRPKLDAPAVPPLPAEYRDQAHVVVDSATAAQPLELPGPNRSDDATPTHADPSSSPLAR</sequence>
<protein>
    <submittedName>
        <fullName evidence="2">Uncharacterized protein</fullName>
    </submittedName>
</protein>
<feature type="region of interest" description="Disordered" evidence="1">
    <location>
        <begin position="194"/>
        <end position="298"/>
    </location>
</feature>
<feature type="compositionally biased region" description="Polar residues" evidence="1">
    <location>
        <begin position="935"/>
        <end position="946"/>
    </location>
</feature>
<feature type="compositionally biased region" description="Low complexity" evidence="1">
    <location>
        <begin position="793"/>
        <end position="806"/>
    </location>
</feature>
<proteinExistence type="predicted"/>
<dbReference type="EMBL" id="PUHQ01000089">
    <property type="protein sequence ID" value="KAG0656941.1"/>
    <property type="molecule type" value="Genomic_DNA"/>
</dbReference>
<feature type="compositionally biased region" description="Low complexity" evidence="1">
    <location>
        <begin position="832"/>
        <end position="843"/>
    </location>
</feature>
<feature type="compositionally biased region" description="Basic and acidic residues" evidence="1">
    <location>
        <begin position="1252"/>
        <end position="1263"/>
    </location>
</feature>
<feature type="region of interest" description="Disordered" evidence="1">
    <location>
        <begin position="979"/>
        <end position="1017"/>
    </location>
</feature>
<gene>
    <name evidence="2" type="ORF">C6P46_006771</name>
</gene>
<feature type="compositionally biased region" description="Low complexity" evidence="1">
    <location>
        <begin position="1148"/>
        <end position="1168"/>
    </location>
</feature>
<feature type="region of interest" description="Disordered" evidence="1">
    <location>
        <begin position="329"/>
        <end position="446"/>
    </location>
</feature>
<reference evidence="2 3" key="1">
    <citation type="submission" date="2020-11" db="EMBL/GenBank/DDBJ databases">
        <title>Kefir isolates.</title>
        <authorList>
            <person name="Marcisauskas S."/>
            <person name="Kim Y."/>
            <person name="Blasche S."/>
        </authorList>
    </citation>
    <scope>NUCLEOTIDE SEQUENCE [LARGE SCALE GENOMIC DNA]</scope>
    <source>
        <strain evidence="2 3">KR</strain>
    </source>
</reference>
<feature type="region of interest" description="Disordered" evidence="1">
    <location>
        <begin position="474"/>
        <end position="643"/>
    </location>
</feature>
<feature type="compositionally biased region" description="Acidic residues" evidence="1">
    <location>
        <begin position="348"/>
        <end position="359"/>
    </location>
</feature>
<dbReference type="OrthoDB" id="3259825at2759"/>
<feature type="region of interest" description="Disordered" evidence="1">
    <location>
        <begin position="1036"/>
        <end position="1263"/>
    </location>
</feature>
<feature type="compositionally biased region" description="Basic and acidic residues" evidence="1">
    <location>
        <begin position="1070"/>
        <end position="1080"/>
    </location>
</feature>
<feature type="region of interest" description="Disordered" evidence="1">
    <location>
        <begin position="1609"/>
        <end position="1644"/>
    </location>
</feature>